<evidence type="ECO:0000313" key="2">
    <source>
        <dbReference type="EMBL" id="PZP41975.1"/>
    </source>
</evidence>
<name>A0A2W5ECC5_9SPHI</name>
<sequence length="199" mass="22801">MVKTPTTARELQTACLKGVSVQINTSKMKKLLHTLALVFVFNCVFGQANILLKKKESQIVKKVDFTIFNILVEPLVRNGIKDSGIFISYGLHVGKNLKVDSVITINSLIDKNVKKSINDTVLKITEQIVFPIENRDRIIFRKLIIYICKFDASENRITDYYNLRLGESDIFEINKLEQSTNTIILPLKSMMYPIYPMVR</sequence>
<feature type="transmembrane region" description="Helical" evidence="1">
    <location>
        <begin position="31"/>
        <end position="52"/>
    </location>
</feature>
<dbReference type="Proteomes" id="UP000249645">
    <property type="component" value="Unassembled WGS sequence"/>
</dbReference>
<evidence type="ECO:0000256" key="1">
    <source>
        <dbReference type="SAM" id="Phobius"/>
    </source>
</evidence>
<proteinExistence type="predicted"/>
<organism evidence="2 3">
    <name type="scientific">Pseudopedobacter saltans</name>
    <dbReference type="NCBI Taxonomy" id="151895"/>
    <lineage>
        <taxon>Bacteria</taxon>
        <taxon>Pseudomonadati</taxon>
        <taxon>Bacteroidota</taxon>
        <taxon>Sphingobacteriia</taxon>
        <taxon>Sphingobacteriales</taxon>
        <taxon>Sphingobacteriaceae</taxon>
        <taxon>Pseudopedobacter</taxon>
    </lineage>
</organism>
<dbReference type="AlphaFoldDB" id="A0A2W5ECC5"/>
<evidence type="ECO:0000313" key="3">
    <source>
        <dbReference type="Proteomes" id="UP000249645"/>
    </source>
</evidence>
<comment type="caution">
    <text evidence="2">The sequence shown here is derived from an EMBL/GenBank/DDBJ whole genome shotgun (WGS) entry which is preliminary data.</text>
</comment>
<keyword evidence="1" id="KW-0472">Membrane</keyword>
<accession>A0A2W5ECC5</accession>
<keyword evidence="1" id="KW-1133">Transmembrane helix</keyword>
<keyword evidence="1" id="KW-0812">Transmembrane</keyword>
<reference evidence="2 3" key="1">
    <citation type="submission" date="2017-11" db="EMBL/GenBank/DDBJ databases">
        <title>Infants hospitalized years apart are colonized by the same room-sourced microbial strains.</title>
        <authorList>
            <person name="Brooks B."/>
            <person name="Olm M.R."/>
            <person name="Firek B.A."/>
            <person name="Baker R."/>
            <person name="Thomas B.C."/>
            <person name="Morowitz M.J."/>
            <person name="Banfield J.F."/>
        </authorList>
    </citation>
    <scope>NUCLEOTIDE SEQUENCE [LARGE SCALE GENOMIC DNA]</scope>
    <source>
        <strain evidence="2">S2_009_000_R2_76</strain>
    </source>
</reference>
<protein>
    <submittedName>
        <fullName evidence="2">Uncharacterized protein</fullName>
    </submittedName>
</protein>
<dbReference type="EMBL" id="QFOI01000467">
    <property type="protein sequence ID" value="PZP41975.1"/>
    <property type="molecule type" value="Genomic_DNA"/>
</dbReference>
<gene>
    <name evidence="2" type="ORF">DI598_17515</name>
</gene>